<gene>
    <name evidence="1" type="ORF">CXQ85_003735</name>
</gene>
<dbReference type="Proteomes" id="UP000244309">
    <property type="component" value="Unassembled WGS sequence"/>
</dbReference>
<dbReference type="VEuPathDB" id="FungiDB:CXQ85_003735"/>
<dbReference type="EMBL" id="PKFO01000011">
    <property type="protein sequence ID" value="PVH23445.1"/>
    <property type="molecule type" value="Genomic_DNA"/>
</dbReference>
<evidence type="ECO:0000313" key="1">
    <source>
        <dbReference type="EMBL" id="PVH23445.1"/>
    </source>
</evidence>
<keyword evidence="2" id="KW-1185">Reference proteome</keyword>
<protein>
    <submittedName>
        <fullName evidence="1">Uncharacterized protein</fullName>
    </submittedName>
</protein>
<dbReference type="AlphaFoldDB" id="A0A2V1B005"/>
<dbReference type="OrthoDB" id="4095252at2759"/>
<evidence type="ECO:0000313" key="2">
    <source>
        <dbReference type="Proteomes" id="UP000244309"/>
    </source>
</evidence>
<comment type="caution">
    <text evidence="1">The sequence shown here is derived from an EMBL/GenBank/DDBJ whole genome shotgun (WGS) entry which is preliminary data.</text>
</comment>
<dbReference type="RefSeq" id="XP_025344385.1">
    <property type="nucleotide sequence ID" value="XM_025487369.1"/>
</dbReference>
<reference evidence="1 2" key="1">
    <citation type="submission" date="2017-12" db="EMBL/GenBank/DDBJ databases">
        <title>Genome Sequence of a Multidrug-Resistant Candida haemulonii Isolate from a Patient with Chronic Leg Ulcers in Israel.</title>
        <authorList>
            <person name="Chow N.A."/>
            <person name="Gade L."/>
            <person name="Batra D."/>
            <person name="Rowe L.A."/>
            <person name="Ben-Ami R."/>
            <person name="Loparev V.N."/>
            <person name="Litvintseva A.P."/>
        </authorList>
    </citation>
    <scope>NUCLEOTIDE SEQUENCE [LARGE SCALE GENOMIC DNA]</scope>
    <source>
        <strain evidence="1 2">B11899</strain>
    </source>
</reference>
<dbReference type="GeneID" id="37009065"/>
<organism evidence="1 2">
    <name type="scientific">Candidozyma haemuli</name>
    <dbReference type="NCBI Taxonomy" id="45357"/>
    <lineage>
        <taxon>Eukaryota</taxon>
        <taxon>Fungi</taxon>
        <taxon>Dikarya</taxon>
        <taxon>Ascomycota</taxon>
        <taxon>Saccharomycotina</taxon>
        <taxon>Pichiomycetes</taxon>
        <taxon>Metschnikowiaceae</taxon>
        <taxon>Candidozyma</taxon>
    </lineage>
</organism>
<accession>A0A2V1B005</accession>
<sequence length="380" mass="43869">MKYNHFDSYEFQRKSKFRVDNSLKALLKEDGEPIAEDAFEYTHVPHRLARAVNELPTTNAYTYCESKLIKDEYISGESIRIGLTEEDKILQDLSERDALAYINILPDSDAHFTMNVFNENNLSNERMTSIIRDTAWVFVASRKKRLQKATDKLNILLEKQYLHRIHSESGDESSALTTSELSQLLKCEKTIAWQKKLLISAVLIGNSRIIAGKAHFPGTKSPELLRQIELQLVPPVYTEGELLVKCGQISINDIYKTINFMNTSIPPVRDTDSDAEFSFSVNETTRENFLWAKVLYKPTPRAQSHFENNFLHPSDQVYRWSRGEMIENTWEQADVLVLLGSEMVPPKRAMVDRIKRNLEHSLKHNPRNRKLSAIISFRYA</sequence>
<proteinExistence type="predicted"/>
<name>A0A2V1B005_9ASCO</name>